<keyword evidence="3" id="KW-0808">Transferase</keyword>
<dbReference type="GO" id="GO:0032259">
    <property type="term" value="P:methylation"/>
    <property type="evidence" value="ECO:0007669"/>
    <property type="project" value="UniProtKB-KW"/>
</dbReference>
<evidence type="ECO:0000256" key="10">
    <source>
        <dbReference type="SAM" id="MobiDB-lite"/>
    </source>
</evidence>
<evidence type="ECO:0000256" key="4">
    <source>
        <dbReference type="ARBA" id="ARBA00022691"/>
    </source>
</evidence>
<accession>A0ABQ4QPC5</accession>
<evidence type="ECO:0000256" key="5">
    <source>
        <dbReference type="ARBA" id="ARBA00022747"/>
    </source>
</evidence>
<dbReference type="EMBL" id="BPQG01000116">
    <property type="protein sequence ID" value="GJD47148.1"/>
    <property type="molecule type" value="Genomic_DNA"/>
</dbReference>
<dbReference type="InterPro" id="IPR002941">
    <property type="entry name" value="DNA_methylase_N4/N6"/>
</dbReference>
<dbReference type="PROSITE" id="PS00093">
    <property type="entry name" value="N4_MTASE"/>
    <property type="match status" value="1"/>
</dbReference>
<evidence type="ECO:0000256" key="8">
    <source>
        <dbReference type="ARBA" id="ARBA00049120"/>
    </source>
</evidence>
<organism evidence="12 13">
    <name type="scientific">Methylobacterium cerastii</name>
    <dbReference type="NCBI Taxonomy" id="932741"/>
    <lineage>
        <taxon>Bacteria</taxon>
        <taxon>Pseudomonadati</taxon>
        <taxon>Pseudomonadota</taxon>
        <taxon>Alphaproteobacteria</taxon>
        <taxon>Hyphomicrobiales</taxon>
        <taxon>Methylobacteriaceae</taxon>
        <taxon>Methylobacterium</taxon>
    </lineage>
</organism>
<evidence type="ECO:0000256" key="7">
    <source>
        <dbReference type="ARBA" id="ARBA00047942"/>
    </source>
</evidence>
<evidence type="ECO:0000256" key="3">
    <source>
        <dbReference type="ARBA" id="ARBA00022679"/>
    </source>
</evidence>
<dbReference type="Gene3D" id="3.40.50.150">
    <property type="entry name" value="Vaccinia Virus protein VP39"/>
    <property type="match status" value="1"/>
</dbReference>
<proteinExistence type="inferred from homology"/>
<dbReference type="InterPro" id="IPR001091">
    <property type="entry name" value="RM_Methyltransferase"/>
</dbReference>
<dbReference type="InterPro" id="IPR029063">
    <property type="entry name" value="SAM-dependent_MTases_sf"/>
</dbReference>
<protein>
    <recommendedName>
        <fullName evidence="9">Methyltransferase</fullName>
        <ecNumber evidence="9">2.1.1.-</ecNumber>
    </recommendedName>
</protein>
<reference evidence="12 13" key="1">
    <citation type="journal article" date="2021" name="Front. Microbiol.">
        <title>Comprehensive Comparative Genomics and Phenotyping of Methylobacterium Species.</title>
        <authorList>
            <person name="Alessa O."/>
            <person name="Ogura Y."/>
            <person name="Fujitani Y."/>
            <person name="Takami H."/>
            <person name="Hayashi T."/>
            <person name="Sahin N."/>
            <person name="Tani A."/>
        </authorList>
    </citation>
    <scope>NUCLEOTIDE SEQUENCE [LARGE SCALE GENOMIC DNA]</scope>
    <source>
        <strain evidence="12 13">DSM 23679</strain>
    </source>
</reference>
<keyword evidence="4" id="KW-0949">S-adenosyl-L-methionine</keyword>
<feature type="region of interest" description="Disordered" evidence="10">
    <location>
        <begin position="1"/>
        <end position="23"/>
    </location>
</feature>
<dbReference type="EC" id="2.1.1.-" evidence="9"/>
<dbReference type="Pfam" id="PF01555">
    <property type="entry name" value="N6_N4_Mtase"/>
    <property type="match status" value="1"/>
</dbReference>
<evidence type="ECO:0000256" key="6">
    <source>
        <dbReference type="ARBA" id="ARBA00023125"/>
    </source>
</evidence>
<comment type="caution">
    <text evidence="12">The sequence shown here is derived from an EMBL/GenBank/DDBJ whole genome shotgun (WGS) entry which is preliminary data.</text>
</comment>
<comment type="catalytic activity">
    <reaction evidence="7">
        <text>a 2'-deoxyadenosine in DNA + S-adenosyl-L-methionine = an N(6)-methyl-2'-deoxyadenosine in DNA + S-adenosyl-L-homocysteine + H(+)</text>
        <dbReference type="Rhea" id="RHEA:15197"/>
        <dbReference type="Rhea" id="RHEA-COMP:12418"/>
        <dbReference type="Rhea" id="RHEA-COMP:12419"/>
        <dbReference type="ChEBI" id="CHEBI:15378"/>
        <dbReference type="ChEBI" id="CHEBI:57856"/>
        <dbReference type="ChEBI" id="CHEBI:59789"/>
        <dbReference type="ChEBI" id="CHEBI:90615"/>
        <dbReference type="ChEBI" id="CHEBI:90616"/>
        <dbReference type="EC" id="2.1.1.72"/>
    </reaction>
</comment>
<keyword evidence="2 12" id="KW-0489">Methyltransferase</keyword>
<dbReference type="RefSeq" id="WP_238273291.1">
    <property type="nucleotide sequence ID" value="NZ_BPQG01000116.1"/>
</dbReference>
<comment type="similarity">
    <text evidence="1">Belongs to the N(4)/N(6)-methyltransferase family. N(4) subfamily.</text>
</comment>
<keyword evidence="13" id="KW-1185">Reference proteome</keyword>
<evidence type="ECO:0000256" key="2">
    <source>
        <dbReference type="ARBA" id="ARBA00022603"/>
    </source>
</evidence>
<sequence length="274" mass="30837">MLSQITTPVLRSPASSPPTHGVNTPMNSLINADCIETMREMPASSVNLIITSPPYNAGKRYETDLTIAAYTTFANAWVSEIPRLLTNDGALWLNVGYTKVSDVETLPLTYLYHPLLLKHGLRFIQEVVWHYEGGMAYTSRFSHRTERWMWLVKNPDAYTFNLDAVRDKSLNRTQDRRNNPMGKNPTDYWYFNRVVGGRGARGVKTHPCPFPVPMLDRIVRACSHPNDVILDPFGGSGSTAASALSNDRQFISIEREPQYHADAEARITSLRHAA</sequence>
<dbReference type="Proteomes" id="UP001055117">
    <property type="component" value="Unassembled WGS sequence"/>
</dbReference>
<evidence type="ECO:0000313" key="13">
    <source>
        <dbReference type="Proteomes" id="UP001055117"/>
    </source>
</evidence>
<evidence type="ECO:0000256" key="9">
    <source>
        <dbReference type="RuleBase" id="RU362026"/>
    </source>
</evidence>
<evidence type="ECO:0000259" key="11">
    <source>
        <dbReference type="Pfam" id="PF01555"/>
    </source>
</evidence>
<comment type="catalytic activity">
    <reaction evidence="8">
        <text>a 2'-deoxycytidine in DNA + S-adenosyl-L-methionine = an N(4)-methyl-2'-deoxycytidine in DNA + S-adenosyl-L-homocysteine + H(+)</text>
        <dbReference type="Rhea" id="RHEA:16857"/>
        <dbReference type="Rhea" id="RHEA-COMP:11369"/>
        <dbReference type="Rhea" id="RHEA-COMP:13674"/>
        <dbReference type="ChEBI" id="CHEBI:15378"/>
        <dbReference type="ChEBI" id="CHEBI:57856"/>
        <dbReference type="ChEBI" id="CHEBI:59789"/>
        <dbReference type="ChEBI" id="CHEBI:85452"/>
        <dbReference type="ChEBI" id="CHEBI:137933"/>
        <dbReference type="EC" id="2.1.1.113"/>
    </reaction>
</comment>
<gene>
    <name evidence="12" type="primary">rsrIM</name>
    <name evidence="12" type="ORF">AFCDBAGC_5034</name>
</gene>
<dbReference type="PRINTS" id="PR00508">
    <property type="entry name" value="S21N4MTFRASE"/>
</dbReference>
<evidence type="ECO:0000313" key="12">
    <source>
        <dbReference type="EMBL" id="GJD47148.1"/>
    </source>
</evidence>
<feature type="domain" description="DNA methylase N-4/N-6" evidence="11">
    <location>
        <begin position="46"/>
        <end position="263"/>
    </location>
</feature>
<evidence type="ECO:0000256" key="1">
    <source>
        <dbReference type="ARBA" id="ARBA00010203"/>
    </source>
</evidence>
<name>A0ABQ4QPC5_9HYPH</name>
<keyword evidence="6" id="KW-0238">DNA-binding</keyword>
<dbReference type="InterPro" id="IPR017985">
    <property type="entry name" value="MeTrfase_CN4_CS"/>
</dbReference>
<dbReference type="SUPFAM" id="SSF53335">
    <property type="entry name" value="S-adenosyl-L-methionine-dependent methyltransferases"/>
    <property type="match status" value="1"/>
</dbReference>
<keyword evidence="5" id="KW-0680">Restriction system</keyword>
<dbReference type="GO" id="GO:0008168">
    <property type="term" value="F:methyltransferase activity"/>
    <property type="evidence" value="ECO:0007669"/>
    <property type="project" value="UniProtKB-KW"/>
</dbReference>